<sequence>MQTVVLDTNALLMPFEVGLNLDIEVRNLLGDVRFVVPGPLVGELKHLDNKWAKAAITLARSREIVQAESHGDDSVLEVAEREHAYILTNDKELRRRARKAGIPLIYLRSGTHLVLETY</sequence>
<dbReference type="InterPro" id="IPR041120">
    <property type="entry name" value="PIN_9"/>
</dbReference>
<dbReference type="CDD" id="cd09879">
    <property type="entry name" value="PIN_VapC_AF0591-like"/>
    <property type="match status" value="1"/>
</dbReference>
<feature type="domain" description="VapC9 PIN-like" evidence="1">
    <location>
        <begin position="4"/>
        <end position="109"/>
    </location>
</feature>
<dbReference type="Pfam" id="PF18477">
    <property type="entry name" value="PIN_9"/>
    <property type="match status" value="1"/>
</dbReference>
<dbReference type="GeneID" id="41320912"/>
<evidence type="ECO:0000313" key="3">
    <source>
        <dbReference type="Proteomes" id="UP000273278"/>
    </source>
</evidence>
<evidence type="ECO:0000313" key="2">
    <source>
        <dbReference type="EMBL" id="AYQ54309.1"/>
    </source>
</evidence>
<dbReference type="RefSeq" id="WP_022532785.1">
    <property type="nucleotide sequence ID" value="NZ_CAYARL010000008.1"/>
</dbReference>
<accession>A0A3G3IF03</accession>
<dbReference type="EMBL" id="CP017686">
    <property type="protein sequence ID" value="AYQ54309.1"/>
    <property type="molecule type" value="Genomic_DNA"/>
</dbReference>
<dbReference type="AlphaFoldDB" id="A0A3G3IF03"/>
<organism evidence="2 3">
    <name type="scientific">Methanomethylophilus alvi</name>
    <dbReference type="NCBI Taxonomy" id="1291540"/>
    <lineage>
        <taxon>Archaea</taxon>
        <taxon>Methanobacteriati</taxon>
        <taxon>Thermoplasmatota</taxon>
        <taxon>Thermoplasmata</taxon>
        <taxon>Methanomassiliicoccales</taxon>
        <taxon>Methanomethylophilaceae</taxon>
        <taxon>Methanomethylophilus</taxon>
    </lineage>
</organism>
<protein>
    <submittedName>
        <fullName evidence="2">Twitching motility protein PilT</fullName>
    </submittedName>
</protein>
<evidence type="ECO:0000259" key="1">
    <source>
        <dbReference type="Pfam" id="PF18477"/>
    </source>
</evidence>
<gene>
    <name evidence="2" type="ORF">BKD89_00540</name>
</gene>
<proteinExistence type="predicted"/>
<reference evidence="2 3" key="1">
    <citation type="submission" date="2016-10" db="EMBL/GenBank/DDBJ databases">
        <title>Complete genome of the TMA-utilizing, human hosted archaeon Methanomethylophilus alvus Gen. nov, sp. nov., strain Mx-05, derived from a pure culture.</title>
        <authorList>
            <person name="Brugere J.-F."/>
            <person name="Ben Hania W."/>
            <person name="Chaudhary P.P."/>
            <person name="Gaci N."/>
            <person name="Borrel G."/>
            <person name="Cao Van Tuat L."/>
            <person name="Fardeau M.-L."/>
            <person name="Harris H.M.B."/>
            <person name="O'Toole P.W."/>
            <person name="Ollivier B."/>
        </authorList>
    </citation>
    <scope>NUCLEOTIDE SEQUENCE [LARGE SCALE GENOMIC DNA]</scope>
    <source>
        <strain evidence="2 3">Mx-05</strain>
    </source>
</reference>
<dbReference type="Proteomes" id="UP000273278">
    <property type="component" value="Chromosome"/>
</dbReference>
<name>A0A3G3IF03_9ARCH</name>
<dbReference type="InterPro" id="IPR029060">
    <property type="entry name" value="PIN-like_dom_sf"/>
</dbReference>
<dbReference type="OMA" id="FEYRINI"/>
<dbReference type="Gene3D" id="3.40.50.1010">
    <property type="entry name" value="5'-nuclease"/>
    <property type="match status" value="1"/>
</dbReference>
<dbReference type="SUPFAM" id="SSF88723">
    <property type="entry name" value="PIN domain-like"/>
    <property type="match status" value="1"/>
</dbReference>